<organism evidence="7 8">
    <name type="scientific">Undibacterium nitidum</name>
    <dbReference type="NCBI Taxonomy" id="2762298"/>
    <lineage>
        <taxon>Bacteria</taxon>
        <taxon>Pseudomonadati</taxon>
        <taxon>Pseudomonadota</taxon>
        <taxon>Betaproteobacteria</taxon>
        <taxon>Burkholderiales</taxon>
        <taxon>Oxalobacteraceae</taxon>
        <taxon>Undibacterium</taxon>
    </lineage>
</organism>
<evidence type="ECO:0000313" key="8">
    <source>
        <dbReference type="Proteomes" id="UP000627446"/>
    </source>
</evidence>
<dbReference type="Pfam" id="PF00392">
    <property type="entry name" value="GntR"/>
    <property type="match status" value="1"/>
</dbReference>
<dbReference type="GO" id="GO:0003677">
    <property type="term" value="F:DNA binding"/>
    <property type="evidence" value="ECO:0007669"/>
    <property type="project" value="UniProtKB-KW"/>
</dbReference>
<evidence type="ECO:0000259" key="6">
    <source>
        <dbReference type="PROSITE" id="PS50949"/>
    </source>
</evidence>
<dbReference type="Pfam" id="PF00155">
    <property type="entry name" value="Aminotran_1_2"/>
    <property type="match status" value="1"/>
</dbReference>
<sequence>MDYLLLWNRFRQQYPDQRGSAQKQLHACLRHAIQQGTLASGTRLASSRTLAQELGIARNTVVFAYEQLLSEGFLTATRRGSVVNSLELMQEVAAVAPAEVPSRRLSKRGDSLMPLPVPSDLTTAFAPGVPSLADFPMPRWRKMLEQEWRNASAADLGYGQACGEMSLRIAIADYLRASRGVLCDPEQVFITDGTQSSLDLCARVFADVGDKVWIENPGYVGAQVAFRGAQLKMVGIAVDDDGIAPKASDWRTHTPRLIYVTPSHQYPTGKVMSLPRRLELLKQAQHHQSLIIEDDYDSEFRHDGPPLPAMQGLVPNAPVLYLGTFSKTLFPAIRIAYIIAPRDVLPAFEQHLLRSFLRGRSVEQRCLARFVSEGYFAQHIRRMRRLYRERRDTLVDALQRHMSNEVEIHGDLAGMHLAIRFRDSMMDDVAVSRAALAAGIVAPALSLHKVGQRQNDWCGLMLGYAQVPSEQMEAQVRKLARILAVHARV</sequence>
<dbReference type="InterPro" id="IPR036390">
    <property type="entry name" value="WH_DNA-bd_sf"/>
</dbReference>
<protein>
    <submittedName>
        <fullName evidence="7">PLP-dependent aminotransferase family protein</fullName>
    </submittedName>
</protein>
<proteinExistence type="inferred from homology"/>
<comment type="similarity">
    <text evidence="1">In the C-terminal section; belongs to the class-I pyridoxal-phosphate-dependent aminotransferase family.</text>
</comment>
<dbReference type="SUPFAM" id="SSF53383">
    <property type="entry name" value="PLP-dependent transferases"/>
    <property type="match status" value="1"/>
</dbReference>
<keyword evidence="2" id="KW-0663">Pyridoxal phosphate</keyword>
<dbReference type="CDD" id="cd00609">
    <property type="entry name" value="AAT_like"/>
    <property type="match status" value="1"/>
</dbReference>
<evidence type="ECO:0000256" key="5">
    <source>
        <dbReference type="ARBA" id="ARBA00023163"/>
    </source>
</evidence>
<feature type="domain" description="HTH gntR-type" evidence="6">
    <location>
        <begin position="19"/>
        <end position="86"/>
    </location>
</feature>
<name>A0A923HYL9_9BURK</name>
<dbReference type="Gene3D" id="1.10.10.10">
    <property type="entry name" value="Winged helix-like DNA-binding domain superfamily/Winged helix DNA-binding domain"/>
    <property type="match status" value="1"/>
</dbReference>
<dbReference type="InterPro" id="IPR004839">
    <property type="entry name" value="Aminotransferase_I/II_large"/>
</dbReference>
<dbReference type="AlphaFoldDB" id="A0A923HYL9"/>
<keyword evidence="4" id="KW-0238">DNA-binding</keyword>
<dbReference type="SUPFAM" id="SSF46785">
    <property type="entry name" value="Winged helix' DNA-binding domain"/>
    <property type="match status" value="1"/>
</dbReference>
<evidence type="ECO:0000256" key="2">
    <source>
        <dbReference type="ARBA" id="ARBA00022898"/>
    </source>
</evidence>
<dbReference type="PROSITE" id="PS50949">
    <property type="entry name" value="HTH_GNTR"/>
    <property type="match status" value="1"/>
</dbReference>
<comment type="caution">
    <text evidence="7">The sequence shown here is derived from an EMBL/GenBank/DDBJ whole genome shotgun (WGS) entry which is preliminary data.</text>
</comment>
<dbReference type="EMBL" id="JACOFZ010000006">
    <property type="protein sequence ID" value="MBC3882626.1"/>
    <property type="molecule type" value="Genomic_DNA"/>
</dbReference>
<evidence type="ECO:0000313" key="7">
    <source>
        <dbReference type="EMBL" id="MBC3882626.1"/>
    </source>
</evidence>
<keyword evidence="8" id="KW-1185">Reference proteome</keyword>
<dbReference type="InterPro" id="IPR036388">
    <property type="entry name" value="WH-like_DNA-bd_sf"/>
</dbReference>
<keyword evidence="7" id="KW-0032">Aminotransferase</keyword>
<dbReference type="Gene3D" id="3.40.640.10">
    <property type="entry name" value="Type I PLP-dependent aspartate aminotransferase-like (Major domain)"/>
    <property type="match status" value="1"/>
</dbReference>
<dbReference type="InterPro" id="IPR051446">
    <property type="entry name" value="HTH_trans_reg/aminotransferase"/>
</dbReference>
<dbReference type="InterPro" id="IPR015424">
    <property type="entry name" value="PyrdxlP-dep_Trfase"/>
</dbReference>
<keyword evidence="7" id="KW-0808">Transferase</keyword>
<dbReference type="GO" id="GO:0030170">
    <property type="term" value="F:pyridoxal phosphate binding"/>
    <property type="evidence" value="ECO:0007669"/>
    <property type="project" value="InterPro"/>
</dbReference>
<dbReference type="RefSeq" id="WP_186917241.1">
    <property type="nucleotide sequence ID" value="NZ_JACOFZ010000006.1"/>
</dbReference>
<keyword evidence="3" id="KW-0805">Transcription regulation</keyword>
<dbReference type="GO" id="GO:0003700">
    <property type="term" value="F:DNA-binding transcription factor activity"/>
    <property type="evidence" value="ECO:0007669"/>
    <property type="project" value="InterPro"/>
</dbReference>
<gene>
    <name evidence="7" type="ORF">H8K36_14650</name>
</gene>
<dbReference type="GO" id="GO:0008483">
    <property type="term" value="F:transaminase activity"/>
    <property type="evidence" value="ECO:0007669"/>
    <property type="project" value="UniProtKB-KW"/>
</dbReference>
<evidence type="ECO:0000256" key="1">
    <source>
        <dbReference type="ARBA" id="ARBA00005384"/>
    </source>
</evidence>
<dbReference type="PANTHER" id="PTHR46577:SF1">
    <property type="entry name" value="HTH-TYPE TRANSCRIPTIONAL REGULATORY PROTEIN GABR"/>
    <property type="match status" value="1"/>
</dbReference>
<dbReference type="Proteomes" id="UP000627446">
    <property type="component" value="Unassembled WGS sequence"/>
</dbReference>
<evidence type="ECO:0000256" key="3">
    <source>
        <dbReference type="ARBA" id="ARBA00023015"/>
    </source>
</evidence>
<dbReference type="InterPro" id="IPR000524">
    <property type="entry name" value="Tscrpt_reg_HTH_GntR"/>
</dbReference>
<keyword evidence="5" id="KW-0804">Transcription</keyword>
<accession>A0A923HYL9</accession>
<dbReference type="PANTHER" id="PTHR46577">
    <property type="entry name" value="HTH-TYPE TRANSCRIPTIONAL REGULATORY PROTEIN GABR"/>
    <property type="match status" value="1"/>
</dbReference>
<evidence type="ECO:0000256" key="4">
    <source>
        <dbReference type="ARBA" id="ARBA00023125"/>
    </source>
</evidence>
<reference evidence="7" key="1">
    <citation type="submission" date="2020-08" db="EMBL/GenBank/DDBJ databases">
        <title>Novel species isolated from subtropical streams in China.</title>
        <authorList>
            <person name="Lu H."/>
        </authorList>
    </citation>
    <scope>NUCLEOTIDE SEQUENCE</scope>
    <source>
        <strain evidence="7">LX22W</strain>
    </source>
</reference>
<dbReference type="SMART" id="SM00345">
    <property type="entry name" value="HTH_GNTR"/>
    <property type="match status" value="1"/>
</dbReference>
<dbReference type="InterPro" id="IPR015421">
    <property type="entry name" value="PyrdxlP-dep_Trfase_major"/>
</dbReference>
<dbReference type="CDD" id="cd07377">
    <property type="entry name" value="WHTH_GntR"/>
    <property type="match status" value="1"/>
</dbReference>